<name>A0A109JY46_9BRAD</name>
<dbReference type="AlphaFoldDB" id="A0A109JY46"/>
<evidence type="ECO:0000313" key="2">
    <source>
        <dbReference type="Proteomes" id="UP000057737"/>
    </source>
</evidence>
<accession>A0A109JY46</accession>
<protein>
    <submittedName>
        <fullName evidence="1">Uncharacterized protein</fullName>
    </submittedName>
</protein>
<evidence type="ECO:0000313" key="1">
    <source>
        <dbReference type="EMBL" id="KWV57267.1"/>
    </source>
</evidence>
<dbReference type="Proteomes" id="UP000057737">
    <property type="component" value="Unassembled WGS sequence"/>
</dbReference>
<comment type="caution">
    <text evidence="1">The sequence shown here is derived from an EMBL/GenBank/DDBJ whole genome shotgun (WGS) entry which is preliminary data.</text>
</comment>
<organism evidence="1 2">
    <name type="scientific">Bradyrhizobium macuxiense</name>
    <dbReference type="NCBI Taxonomy" id="1755647"/>
    <lineage>
        <taxon>Bacteria</taxon>
        <taxon>Pseudomonadati</taxon>
        <taxon>Pseudomonadota</taxon>
        <taxon>Alphaproteobacteria</taxon>
        <taxon>Hyphomicrobiales</taxon>
        <taxon>Nitrobacteraceae</taxon>
        <taxon>Bradyrhizobium</taxon>
    </lineage>
</organism>
<gene>
    <name evidence="1" type="ORF">AS156_40150</name>
</gene>
<reference evidence="1 2" key="1">
    <citation type="submission" date="2015-11" db="EMBL/GenBank/DDBJ databases">
        <title>Draft Genome Sequence of the Strain BR 10303 (Bradyrhizobium sp.) isolated from nodules of Centrolobium paraense.</title>
        <authorList>
            <person name="Zelli J.E."/>
            <person name="Simoes-Araujo J.L."/>
            <person name="Barauna A.C."/>
            <person name="Silva K."/>
        </authorList>
    </citation>
    <scope>NUCLEOTIDE SEQUENCE [LARGE SCALE GENOMIC DNA]</scope>
    <source>
        <strain evidence="1 2">BR 10303</strain>
    </source>
</reference>
<sequence length="95" mass="10874">MTEDDVLRTLEPFEANDGGSGDLRIVINDTPREGVDLLAGDRRLLSLRAHLQRHTSPRIRYLPIEFVWKEAMHHPPRFPTQPNQFFAGTQTLLAL</sequence>
<dbReference type="EMBL" id="LNCU01000043">
    <property type="protein sequence ID" value="KWV57267.1"/>
    <property type="molecule type" value="Genomic_DNA"/>
</dbReference>
<keyword evidence="2" id="KW-1185">Reference proteome</keyword>
<proteinExistence type="predicted"/>
<dbReference type="RefSeq" id="WP_066506030.1">
    <property type="nucleotide sequence ID" value="NZ_LNCU01000043.1"/>
</dbReference>